<protein>
    <recommendedName>
        <fullName evidence="3">Pilus formation protein N-terminal domain-containing protein</fullName>
    </recommendedName>
</protein>
<feature type="signal peptide" evidence="2">
    <location>
        <begin position="1"/>
        <end position="27"/>
    </location>
</feature>
<evidence type="ECO:0000313" key="5">
    <source>
        <dbReference type="Proteomes" id="UP001236369"/>
    </source>
</evidence>
<organism evidence="4 5">
    <name type="scientific">Methylobacterium persicinum</name>
    <dbReference type="NCBI Taxonomy" id="374426"/>
    <lineage>
        <taxon>Bacteria</taxon>
        <taxon>Pseudomonadati</taxon>
        <taxon>Pseudomonadota</taxon>
        <taxon>Alphaproteobacteria</taxon>
        <taxon>Hyphomicrobiales</taxon>
        <taxon>Methylobacteriaceae</taxon>
        <taxon>Methylobacterium</taxon>
    </lineage>
</organism>
<evidence type="ECO:0000256" key="1">
    <source>
        <dbReference type="SAM" id="MobiDB-lite"/>
    </source>
</evidence>
<sequence>MRRTLQTAGPLGVAIVGLCLLAAAAVAAPPETLPIVTVIVDNAKVIRLPEKTQTVVVGNPFIAEVTPQKNGVLILTGKSFGSTNLIALDSAGTLIAETMIRVEASREATITVQRGMERESLSCTPNCQPSAQLGDAAKYFDPASGQADKRRALASSGGATGTSSQGAGGSIGGNTAGMGGQSP</sequence>
<dbReference type="Proteomes" id="UP001236369">
    <property type="component" value="Unassembled WGS sequence"/>
</dbReference>
<dbReference type="RefSeq" id="WP_238250970.1">
    <property type="nucleotide sequence ID" value="NZ_BPQX01000045.1"/>
</dbReference>
<evidence type="ECO:0000259" key="3">
    <source>
        <dbReference type="Pfam" id="PF13629"/>
    </source>
</evidence>
<keyword evidence="5" id="KW-1185">Reference proteome</keyword>
<feature type="region of interest" description="Disordered" evidence="1">
    <location>
        <begin position="143"/>
        <end position="183"/>
    </location>
</feature>
<dbReference type="EMBL" id="JAUSVV010000015">
    <property type="protein sequence ID" value="MDQ0444694.1"/>
    <property type="molecule type" value="Genomic_DNA"/>
</dbReference>
<keyword evidence="2" id="KW-0732">Signal</keyword>
<evidence type="ECO:0000256" key="2">
    <source>
        <dbReference type="SAM" id="SignalP"/>
    </source>
</evidence>
<feature type="chain" id="PRO_5046708182" description="Pilus formation protein N-terminal domain-containing protein" evidence="2">
    <location>
        <begin position="28"/>
        <end position="183"/>
    </location>
</feature>
<accession>A0ABU0HQU1</accession>
<dbReference type="Pfam" id="PF13629">
    <property type="entry name" value="T2SS-T3SS_pil_N"/>
    <property type="match status" value="1"/>
</dbReference>
<gene>
    <name evidence="4" type="ORF">QO016_004216</name>
</gene>
<evidence type="ECO:0000313" key="4">
    <source>
        <dbReference type="EMBL" id="MDQ0444694.1"/>
    </source>
</evidence>
<proteinExistence type="predicted"/>
<comment type="caution">
    <text evidence="4">The sequence shown here is derived from an EMBL/GenBank/DDBJ whole genome shotgun (WGS) entry which is preliminary data.</text>
</comment>
<reference evidence="4 5" key="1">
    <citation type="submission" date="2023-07" db="EMBL/GenBank/DDBJ databases">
        <title>Genomic Encyclopedia of Type Strains, Phase IV (KMG-IV): sequencing the most valuable type-strain genomes for metagenomic binning, comparative biology and taxonomic classification.</title>
        <authorList>
            <person name="Goeker M."/>
        </authorList>
    </citation>
    <scope>NUCLEOTIDE SEQUENCE [LARGE SCALE GENOMIC DNA]</scope>
    <source>
        <strain evidence="4 5">DSM 19562</strain>
    </source>
</reference>
<name>A0ABU0HQU1_9HYPH</name>
<feature type="domain" description="Pilus formation protein N-terminal" evidence="3">
    <location>
        <begin position="36"/>
        <end position="103"/>
    </location>
</feature>
<feature type="compositionally biased region" description="Low complexity" evidence="1">
    <location>
        <begin position="153"/>
        <end position="165"/>
    </location>
</feature>
<dbReference type="InterPro" id="IPR032789">
    <property type="entry name" value="T2SS-T3SS_pil_N"/>
</dbReference>
<feature type="compositionally biased region" description="Gly residues" evidence="1">
    <location>
        <begin position="166"/>
        <end position="183"/>
    </location>
</feature>